<dbReference type="NCBIfam" id="TIGR00792">
    <property type="entry name" value="gph"/>
    <property type="match status" value="1"/>
</dbReference>
<dbReference type="CDD" id="cd17332">
    <property type="entry name" value="MFS_MelB_like"/>
    <property type="match status" value="1"/>
</dbReference>
<name>A0ABS6SM67_9SPHN</name>
<feature type="transmembrane region" description="Helical" evidence="1">
    <location>
        <begin position="311"/>
        <end position="328"/>
    </location>
</feature>
<dbReference type="Pfam" id="PF13347">
    <property type="entry name" value="MFS_2"/>
    <property type="match status" value="1"/>
</dbReference>
<dbReference type="RefSeq" id="WP_218316757.1">
    <property type="nucleotide sequence ID" value="NZ_JAGSPB010000002.1"/>
</dbReference>
<keyword evidence="3" id="KW-1185">Reference proteome</keyword>
<evidence type="ECO:0000256" key="1">
    <source>
        <dbReference type="SAM" id="Phobius"/>
    </source>
</evidence>
<comment type="caution">
    <text evidence="2">The sequence shown here is derived from an EMBL/GenBank/DDBJ whole genome shotgun (WGS) entry which is preliminary data.</text>
</comment>
<gene>
    <name evidence="2" type="ORF">KCG45_08050</name>
</gene>
<feature type="transmembrane region" description="Helical" evidence="1">
    <location>
        <begin position="58"/>
        <end position="79"/>
    </location>
</feature>
<feature type="transmembrane region" description="Helical" evidence="1">
    <location>
        <begin position="279"/>
        <end position="299"/>
    </location>
</feature>
<evidence type="ECO:0000313" key="2">
    <source>
        <dbReference type="EMBL" id="MBV7266126.1"/>
    </source>
</evidence>
<dbReference type="PANTHER" id="PTHR11328">
    <property type="entry name" value="MAJOR FACILITATOR SUPERFAMILY DOMAIN-CONTAINING PROTEIN"/>
    <property type="match status" value="1"/>
</dbReference>
<organism evidence="2 3">
    <name type="scientific">Erythrobacter ani</name>
    <dbReference type="NCBI Taxonomy" id="2827235"/>
    <lineage>
        <taxon>Bacteria</taxon>
        <taxon>Pseudomonadati</taxon>
        <taxon>Pseudomonadota</taxon>
        <taxon>Alphaproteobacteria</taxon>
        <taxon>Sphingomonadales</taxon>
        <taxon>Erythrobacteraceae</taxon>
        <taxon>Erythrobacter/Porphyrobacter group</taxon>
        <taxon>Erythrobacter</taxon>
    </lineage>
</organism>
<feature type="transmembrane region" description="Helical" evidence="1">
    <location>
        <begin position="419"/>
        <end position="443"/>
    </location>
</feature>
<keyword evidence="1" id="KW-1133">Transmembrane helix</keyword>
<feature type="transmembrane region" description="Helical" evidence="1">
    <location>
        <begin position="377"/>
        <end position="399"/>
    </location>
</feature>
<feature type="transmembrane region" description="Helical" evidence="1">
    <location>
        <begin position="162"/>
        <end position="180"/>
    </location>
</feature>
<protein>
    <submittedName>
        <fullName evidence="2">MFS transporter</fullName>
    </submittedName>
</protein>
<keyword evidence="1" id="KW-0812">Transmembrane</keyword>
<dbReference type="InterPro" id="IPR039672">
    <property type="entry name" value="MFS_2"/>
</dbReference>
<dbReference type="EMBL" id="JAGSPB010000002">
    <property type="protein sequence ID" value="MBV7266126.1"/>
    <property type="molecule type" value="Genomic_DNA"/>
</dbReference>
<feature type="transmembrane region" description="Helical" evidence="1">
    <location>
        <begin position="334"/>
        <end position="356"/>
    </location>
</feature>
<evidence type="ECO:0000313" key="3">
    <source>
        <dbReference type="Proteomes" id="UP000699975"/>
    </source>
</evidence>
<dbReference type="PANTHER" id="PTHR11328:SF24">
    <property type="entry name" value="MAJOR FACILITATOR SUPERFAMILY (MFS) PROFILE DOMAIN-CONTAINING PROTEIN"/>
    <property type="match status" value="1"/>
</dbReference>
<sequence>MAQYATGTAELRGDRVSWPGRLAFGVGDYSLNLVWQGTALFLLYVYTDVFGIAPATAGAIYLAAMVWDAVTDPLVAALVDRTRTRIGRYRPWLVGGSIPLAVSYPLAFSGPGDSGIDPAIWALATHVLLRTCYTIVGVPFASLQARLTGDARERTTIAGFRMAGAALGALTVVFVTPLLVGVYGEGREAEAYSVAASVAGVILAAGVLYCAWAIKEPSGEESAPTGSLGTDLAGLPSMLLRNGPLLRVLAIVVIGSICLAMFSKNLLYYFKYVAEREDLTVWALTMPAGLLLFTIPFWVWRAAKTSKARALCEGSIIAFAGYLMFWLVPAEQVAFLFSAIAIIGVGGGALPVLFWSMLPDTVEYGELQTGERAEARIFGFAAFAQKAAVGVNALLLGFVLDLVGFVANEPQTDITLTAIEAVMVFVPMLGTLFIIIISLGYPLDGERHAAIRKQLKEGEAATPTCADA</sequence>
<feature type="transmembrane region" description="Helical" evidence="1">
    <location>
        <begin position="22"/>
        <end position="46"/>
    </location>
</feature>
<proteinExistence type="predicted"/>
<feature type="transmembrane region" description="Helical" evidence="1">
    <location>
        <begin position="91"/>
        <end position="108"/>
    </location>
</feature>
<dbReference type="Proteomes" id="UP000699975">
    <property type="component" value="Unassembled WGS sequence"/>
</dbReference>
<keyword evidence="1" id="KW-0472">Membrane</keyword>
<accession>A0ABS6SM67</accession>
<feature type="transmembrane region" description="Helical" evidence="1">
    <location>
        <begin position="120"/>
        <end position="141"/>
    </location>
</feature>
<dbReference type="InterPro" id="IPR001927">
    <property type="entry name" value="Na/Gal_symport"/>
</dbReference>
<reference evidence="2 3" key="1">
    <citation type="submission" date="2021-04" db="EMBL/GenBank/DDBJ databases">
        <authorList>
            <person name="Pira H."/>
            <person name="Risdian C."/>
            <person name="Wink J."/>
        </authorList>
    </citation>
    <scope>NUCLEOTIDE SEQUENCE [LARGE SCALE GENOMIC DNA]</scope>
    <source>
        <strain evidence="2 3">WH131</strain>
    </source>
</reference>
<feature type="transmembrane region" description="Helical" evidence="1">
    <location>
        <begin position="192"/>
        <end position="214"/>
    </location>
</feature>
<feature type="transmembrane region" description="Helical" evidence="1">
    <location>
        <begin position="245"/>
        <end position="267"/>
    </location>
</feature>